<dbReference type="Pfam" id="PF07995">
    <property type="entry name" value="GSDH"/>
    <property type="match status" value="1"/>
</dbReference>
<name>A0ABV2EF01_9CAUL</name>
<feature type="compositionally biased region" description="Low complexity" evidence="1">
    <location>
        <begin position="38"/>
        <end position="50"/>
    </location>
</feature>
<feature type="domain" description="Glucose/Sorbosone dehydrogenase" evidence="2">
    <location>
        <begin position="78"/>
        <end position="410"/>
    </location>
</feature>
<dbReference type="PANTHER" id="PTHR19328:SF75">
    <property type="entry name" value="ALDOSE SUGAR DEHYDROGENASE YLII"/>
    <property type="match status" value="1"/>
</dbReference>
<dbReference type="RefSeq" id="WP_331928956.1">
    <property type="nucleotide sequence ID" value="NZ_JBEPLU010000001.1"/>
</dbReference>
<protein>
    <submittedName>
        <fullName evidence="3">Glucose/arabinose dehydrogenase</fullName>
    </submittedName>
</protein>
<sequence>MRRLLITTAIAALAGACGGRDGQAQPQNQTQAKAAAGAPVATAPPNAPNQKPAFAGQTRAPEMKSNVALQVTTIAEGLEMPWGMAFLPDGRLLVTEKHLGQLRILGTDGKLSGPILGLPAVAGVDQGGMLGLAVDPKFAENGLIYWAYAEPRANGTNNTAVARGRLAGDHLENVQVIFHQTPSLESTMHFGGRLAFAPDGTLFITTGERSILPGRAQAQRLDGTLGKVVRINSDGSIPRDNPFVGRPGVRPEIWSYGHRNILSAAIDPATGKLWEVEHGARGGDELNQPQAGKNYGWPVITYGLEYSGEKIGDGITAKEGMEQPVYYWDPVIAPAGMAFYEADLIPAWKGNILIGGLASKALVRLVMQDGKVVGEERLLTDLNERIRDVIVGPDGAVYLATDNKNGRILKVTPRA</sequence>
<dbReference type="Proteomes" id="UP001549110">
    <property type="component" value="Unassembled WGS sequence"/>
</dbReference>
<dbReference type="InterPro" id="IPR011041">
    <property type="entry name" value="Quinoprot_gluc/sorb_DH_b-prop"/>
</dbReference>
<dbReference type="InterPro" id="IPR011042">
    <property type="entry name" value="6-blade_b-propeller_TolB-like"/>
</dbReference>
<evidence type="ECO:0000313" key="3">
    <source>
        <dbReference type="EMBL" id="MET3525610.1"/>
    </source>
</evidence>
<dbReference type="SUPFAM" id="SSF50952">
    <property type="entry name" value="Soluble quinoprotein glucose dehydrogenase"/>
    <property type="match status" value="1"/>
</dbReference>
<proteinExistence type="predicted"/>
<dbReference type="EMBL" id="JBEPLU010000001">
    <property type="protein sequence ID" value="MET3525610.1"/>
    <property type="molecule type" value="Genomic_DNA"/>
</dbReference>
<organism evidence="3 4">
    <name type="scientific">Phenylobacterium koreense</name>
    <dbReference type="NCBI Taxonomy" id="266125"/>
    <lineage>
        <taxon>Bacteria</taxon>
        <taxon>Pseudomonadati</taxon>
        <taxon>Pseudomonadota</taxon>
        <taxon>Alphaproteobacteria</taxon>
        <taxon>Caulobacterales</taxon>
        <taxon>Caulobacteraceae</taxon>
        <taxon>Phenylobacterium</taxon>
    </lineage>
</organism>
<dbReference type="Gene3D" id="2.120.10.30">
    <property type="entry name" value="TolB, C-terminal domain"/>
    <property type="match status" value="1"/>
</dbReference>
<dbReference type="PROSITE" id="PS51257">
    <property type="entry name" value="PROKAR_LIPOPROTEIN"/>
    <property type="match status" value="1"/>
</dbReference>
<gene>
    <name evidence="3" type="ORF">ABID41_000705</name>
</gene>
<dbReference type="PANTHER" id="PTHR19328">
    <property type="entry name" value="HEDGEHOG-INTERACTING PROTEIN"/>
    <property type="match status" value="1"/>
</dbReference>
<feature type="region of interest" description="Disordered" evidence="1">
    <location>
        <begin position="38"/>
        <end position="61"/>
    </location>
</feature>
<keyword evidence="4" id="KW-1185">Reference proteome</keyword>
<evidence type="ECO:0000259" key="2">
    <source>
        <dbReference type="Pfam" id="PF07995"/>
    </source>
</evidence>
<evidence type="ECO:0000313" key="4">
    <source>
        <dbReference type="Proteomes" id="UP001549110"/>
    </source>
</evidence>
<dbReference type="InterPro" id="IPR012938">
    <property type="entry name" value="Glc/Sorbosone_DH"/>
</dbReference>
<evidence type="ECO:0000256" key="1">
    <source>
        <dbReference type="SAM" id="MobiDB-lite"/>
    </source>
</evidence>
<accession>A0ABV2EF01</accession>
<reference evidence="3 4" key="1">
    <citation type="submission" date="2024-06" db="EMBL/GenBank/DDBJ databases">
        <title>Genomic Encyclopedia of Type Strains, Phase IV (KMG-IV): sequencing the most valuable type-strain genomes for metagenomic binning, comparative biology and taxonomic classification.</title>
        <authorList>
            <person name="Goeker M."/>
        </authorList>
    </citation>
    <scope>NUCLEOTIDE SEQUENCE [LARGE SCALE GENOMIC DNA]</scope>
    <source>
        <strain evidence="3 4">DSM 17809</strain>
    </source>
</reference>
<comment type="caution">
    <text evidence="3">The sequence shown here is derived from an EMBL/GenBank/DDBJ whole genome shotgun (WGS) entry which is preliminary data.</text>
</comment>